<dbReference type="EMBL" id="RAVZ01000567">
    <property type="protein sequence ID" value="RKG69642.1"/>
    <property type="molecule type" value="Genomic_DNA"/>
</dbReference>
<proteinExistence type="predicted"/>
<dbReference type="AlphaFoldDB" id="A0A3A8HEL6"/>
<keyword evidence="1" id="KW-1133">Transmembrane helix</keyword>
<gene>
    <name evidence="2" type="ORF">D7V88_40130</name>
</gene>
<feature type="transmembrane region" description="Helical" evidence="1">
    <location>
        <begin position="42"/>
        <end position="60"/>
    </location>
</feature>
<comment type="caution">
    <text evidence="2">The sequence shown here is derived from an EMBL/GenBank/DDBJ whole genome shotgun (WGS) entry which is preliminary data.</text>
</comment>
<evidence type="ECO:0000313" key="3">
    <source>
        <dbReference type="Proteomes" id="UP000268094"/>
    </source>
</evidence>
<sequence length="127" mass="13672">MGVVATLLSALYQSGIVALGQLVLSFQGFDRDHPLTEPFFPALLAVWIPTLCALFGLGLGKRTLHVGGMWGLWLLVAGWSAASIVGLIHSGPVWPLFLPWHLALWAAWTMRPGPDPKAPAPQPASKR</sequence>
<evidence type="ECO:0000256" key="1">
    <source>
        <dbReference type="SAM" id="Phobius"/>
    </source>
</evidence>
<keyword evidence="1" id="KW-0812">Transmembrane</keyword>
<keyword evidence="3" id="KW-1185">Reference proteome</keyword>
<feature type="transmembrane region" description="Helical" evidence="1">
    <location>
        <begin position="72"/>
        <end position="94"/>
    </location>
</feature>
<accession>A0A3A8HEL6</accession>
<keyword evidence="1" id="KW-0472">Membrane</keyword>
<evidence type="ECO:0000313" key="2">
    <source>
        <dbReference type="EMBL" id="RKG69642.1"/>
    </source>
</evidence>
<dbReference type="Proteomes" id="UP000268094">
    <property type="component" value="Unassembled WGS sequence"/>
</dbReference>
<organism evidence="2 3">
    <name type="scientific">Corallococcus terminator</name>
    <dbReference type="NCBI Taxonomy" id="2316733"/>
    <lineage>
        <taxon>Bacteria</taxon>
        <taxon>Pseudomonadati</taxon>
        <taxon>Myxococcota</taxon>
        <taxon>Myxococcia</taxon>
        <taxon>Myxococcales</taxon>
        <taxon>Cystobacterineae</taxon>
        <taxon>Myxococcaceae</taxon>
        <taxon>Corallococcus</taxon>
    </lineage>
</organism>
<reference evidence="3" key="1">
    <citation type="submission" date="2018-09" db="EMBL/GenBank/DDBJ databases">
        <authorList>
            <person name="Livingstone P.G."/>
            <person name="Whitworth D.E."/>
        </authorList>
    </citation>
    <scope>NUCLEOTIDE SEQUENCE [LARGE SCALE GENOMIC DNA]</scope>
    <source>
        <strain evidence="3">CA054A</strain>
    </source>
</reference>
<name>A0A3A8HEL6_9BACT</name>
<protein>
    <recommendedName>
        <fullName evidence="4">DUF4233 domain-containing protein</fullName>
    </recommendedName>
</protein>
<evidence type="ECO:0008006" key="4">
    <source>
        <dbReference type="Google" id="ProtNLM"/>
    </source>
</evidence>